<dbReference type="Proteomes" id="UP000809910">
    <property type="component" value="Unassembled WGS sequence"/>
</dbReference>
<organism evidence="1 2">
    <name type="scientific">Legionella bononiensis</name>
    <dbReference type="NCBI Taxonomy" id="2793102"/>
    <lineage>
        <taxon>Bacteria</taxon>
        <taxon>Pseudomonadati</taxon>
        <taxon>Pseudomonadota</taxon>
        <taxon>Gammaproteobacteria</taxon>
        <taxon>Legionellales</taxon>
        <taxon>Legionellaceae</taxon>
        <taxon>Legionella</taxon>
    </lineage>
</organism>
<comment type="caution">
    <text evidence="1">The sequence shown here is derived from an EMBL/GenBank/DDBJ whole genome shotgun (WGS) entry which is preliminary data.</text>
</comment>
<evidence type="ECO:0000313" key="2">
    <source>
        <dbReference type="Proteomes" id="UP000809910"/>
    </source>
</evidence>
<accession>A0ABS1WFS9</accession>
<reference evidence="1 2" key="1">
    <citation type="submission" date="2020-12" db="EMBL/GenBank/DDBJ databases">
        <title>WGS of Legionella: environmental sample.</title>
        <authorList>
            <person name="Cristino S."/>
            <person name="Girolamini L."/>
            <person name="Salaris S."/>
            <person name="Pascale M.R."/>
            <person name="Mazzotta M."/>
            <person name="Orsini M."/>
            <person name="Grottola A."/>
        </authorList>
    </citation>
    <scope>NUCLEOTIDE SEQUENCE [LARGE SCALE GENOMIC DNA]</scope>
    <source>
        <strain evidence="1 2">30cs62</strain>
    </source>
</reference>
<dbReference type="RefSeq" id="WP_203113594.1">
    <property type="nucleotide sequence ID" value="NZ_JADOBG010000023.1"/>
</dbReference>
<proteinExistence type="predicted"/>
<gene>
    <name evidence="1" type="ORF">I5282_16710</name>
</gene>
<keyword evidence="2" id="KW-1185">Reference proteome</keyword>
<protein>
    <submittedName>
        <fullName evidence="1">Uncharacterized protein</fullName>
    </submittedName>
</protein>
<sequence>MNQRFRAEESWHLSTVLVNSDVMRAKKYVIPAKAGIHVSNLHLIVFA</sequence>
<evidence type="ECO:0000313" key="1">
    <source>
        <dbReference type="EMBL" id="MBL7528206.1"/>
    </source>
</evidence>
<name>A0ABS1WFS9_9GAMM</name>
<dbReference type="EMBL" id="JADWVN010000029">
    <property type="protein sequence ID" value="MBL7528206.1"/>
    <property type="molecule type" value="Genomic_DNA"/>
</dbReference>